<dbReference type="Gene3D" id="3.40.50.12780">
    <property type="entry name" value="N-terminal domain of ligase-like"/>
    <property type="match status" value="1"/>
</dbReference>
<dbReference type="SMART" id="SM00563">
    <property type="entry name" value="PlsC"/>
    <property type="match status" value="1"/>
</dbReference>
<dbReference type="InterPro" id="IPR020806">
    <property type="entry name" value="PKS_PP-bd"/>
</dbReference>
<dbReference type="InterPro" id="IPR045851">
    <property type="entry name" value="AMP-bd_C_sf"/>
</dbReference>
<evidence type="ECO:0000256" key="5">
    <source>
        <dbReference type="SAM" id="MobiDB-lite"/>
    </source>
</evidence>
<dbReference type="Pfam" id="PF00550">
    <property type="entry name" value="PP-binding"/>
    <property type="match status" value="1"/>
</dbReference>
<evidence type="ECO:0000256" key="3">
    <source>
        <dbReference type="ARBA" id="ARBA00022553"/>
    </source>
</evidence>
<keyword evidence="6" id="KW-0472">Membrane</keyword>
<dbReference type="InterPro" id="IPR009081">
    <property type="entry name" value="PP-bd_ACP"/>
</dbReference>
<dbReference type="InterPro" id="IPR020845">
    <property type="entry name" value="AMP-binding_CS"/>
</dbReference>
<dbReference type="CDD" id="cd05931">
    <property type="entry name" value="FAAL"/>
    <property type="match status" value="1"/>
</dbReference>
<feature type="compositionally biased region" description="Polar residues" evidence="5">
    <location>
        <begin position="97"/>
        <end position="107"/>
    </location>
</feature>
<dbReference type="FunFam" id="3.40.50.12780:FF:000013">
    <property type="entry name" value="Long-chain-fatty-acid--AMP ligase FadD32"/>
    <property type="match status" value="1"/>
</dbReference>
<evidence type="ECO:0000259" key="7">
    <source>
        <dbReference type="PROSITE" id="PS50075"/>
    </source>
</evidence>
<feature type="domain" description="Carrier" evidence="7">
    <location>
        <begin position="20"/>
        <end position="96"/>
    </location>
</feature>
<organism evidence="8">
    <name type="scientific">hydrothermal vent metagenome</name>
    <dbReference type="NCBI Taxonomy" id="652676"/>
    <lineage>
        <taxon>unclassified sequences</taxon>
        <taxon>metagenomes</taxon>
        <taxon>ecological metagenomes</taxon>
    </lineage>
</organism>
<evidence type="ECO:0000256" key="1">
    <source>
        <dbReference type="ARBA" id="ARBA00006432"/>
    </source>
</evidence>
<dbReference type="SUPFAM" id="SSF47336">
    <property type="entry name" value="ACP-like"/>
    <property type="match status" value="1"/>
</dbReference>
<reference evidence="8" key="1">
    <citation type="submission" date="2018-06" db="EMBL/GenBank/DDBJ databases">
        <authorList>
            <person name="Zhirakovskaya E."/>
        </authorList>
    </citation>
    <scope>NUCLEOTIDE SEQUENCE</scope>
</reference>
<comment type="similarity">
    <text evidence="1">Belongs to the ATP-dependent AMP-binding enzyme family.</text>
</comment>
<dbReference type="GO" id="GO:0016746">
    <property type="term" value="F:acyltransferase activity"/>
    <property type="evidence" value="ECO:0007669"/>
    <property type="project" value="InterPro"/>
</dbReference>
<dbReference type="GO" id="GO:0005886">
    <property type="term" value="C:plasma membrane"/>
    <property type="evidence" value="ECO:0007669"/>
    <property type="project" value="TreeGrafter"/>
</dbReference>
<evidence type="ECO:0000256" key="6">
    <source>
        <dbReference type="SAM" id="Phobius"/>
    </source>
</evidence>
<dbReference type="GO" id="GO:0016874">
    <property type="term" value="F:ligase activity"/>
    <property type="evidence" value="ECO:0007669"/>
    <property type="project" value="UniProtKB-KW"/>
</dbReference>
<dbReference type="InterPro" id="IPR000873">
    <property type="entry name" value="AMP-dep_synth/lig_dom"/>
</dbReference>
<dbReference type="PROSITE" id="PS50075">
    <property type="entry name" value="CARRIER"/>
    <property type="match status" value="1"/>
</dbReference>
<dbReference type="Gene3D" id="1.10.1200.10">
    <property type="entry name" value="ACP-like"/>
    <property type="match status" value="1"/>
</dbReference>
<feature type="transmembrane region" description="Helical" evidence="6">
    <location>
        <begin position="341"/>
        <end position="364"/>
    </location>
</feature>
<dbReference type="CDD" id="cd07989">
    <property type="entry name" value="LPLAT_AGPAT-like"/>
    <property type="match status" value="1"/>
</dbReference>
<dbReference type="PROSITE" id="PS00455">
    <property type="entry name" value="AMP_BINDING"/>
    <property type="match status" value="1"/>
</dbReference>
<keyword evidence="6" id="KW-1133">Transmembrane helix</keyword>
<dbReference type="InterPro" id="IPR002123">
    <property type="entry name" value="Plipid/glycerol_acylTrfase"/>
</dbReference>
<dbReference type="AlphaFoldDB" id="A0A3B1B9A6"/>
<accession>A0A3B1B9A6</accession>
<dbReference type="GO" id="GO:0006633">
    <property type="term" value="P:fatty acid biosynthetic process"/>
    <property type="evidence" value="ECO:0007669"/>
    <property type="project" value="TreeGrafter"/>
</dbReference>
<sequence>MNTVKNQTPEADSLETDYWEPLLEEIKSLLAEIQSGAVSQAIHLDHSLERDIGFDSLTRVELLSRIERRFGFALPEYVFSEAETPRDLIRELAKAASKSNRQTTSLPDTEGTPPEGMETATHPAQAQTLVEVLEWHAHAHPKRPHIRFYTDEGDGEVIDYQRLYGAAQALAGSLQRQGLQPGEPVAIMLPTGSEYFDAFFGILLAGCIPVPIYPPLRPSQLEDHLRRHTAILGNCRAVTLITVSQARQVARLLKAQLETLRHIVTVDELLAAGGDYYRPSISPHDTAFLQYTSGSTGNPKGVVLTHANLLANIRAMGERVHANAKDVFVSWLPLYHDMGLIGAWLGSLYYAALLVIMSPLAFLARPQRWLQAIHRYHGTLSAAPNFAYELCLSRLEDSDLEGLDLSSWRAAFNGAEAVSPQTVRQFSQRFAQFGFPANAMVPVYGLAECSVGLAFPPIGQELRIDHIQRQVFAQTGEAVPATDAEENALCFVACGQVLAGHEMRIVDSQGNELPDRQEGHLQFRGPSTTSGYLHNREATQKLFDGDWLDSGDLAYISEGDLYVTGRTKDIIIRAGRNLYPHELEEAVGDIPNIRKGRVAVFGATDPNTGTERLVVLAETRKKEVDELRQQVNNIASKLIGGPADDIVLARPNTVLKTSSGKIRRAACRELYERGFLGKTPPPLWRQISHLLLTSVAPQLRRFRRTVKTGFWAVYAKAVFWFLAPLAWLGVVASPSATLRWWLMRVATRLLTRLTRTPFRVEGLENLPDKNQPCIFVANHASYLDGPLLIAALDRPFSFVAKIELAKQAVAGIFLRRIGTEFVERFDAKKGAEDASHLFTLAKTGRSLFFFPEGTFTRSPGLLPFHLGAFLTAAEAGLPIVPVAIRGTRSILRGDAKLPHRGSITVTVGNPIWPQAIGSQESTAGRQQENWTTALILRDQARAFISRHAGEPYLDSGGQSQRISAKERV</sequence>
<name>A0A3B1B9A6_9ZZZZ</name>
<evidence type="ECO:0000313" key="8">
    <source>
        <dbReference type="EMBL" id="VAX08533.1"/>
    </source>
</evidence>
<dbReference type="EMBL" id="UOFX01000039">
    <property type="protein sequence ID" value="VAX08533.1"/>
    <property type="molecule type" value="Genomic_DNA"/>
</dbReference>
<keyword evidence="4" id="KW-0436">Ligase</keyword>
<proteinExistence type="inferred from homology"/>
<feature type="region of interest" description="Disordered" evidence="5">
    <location>
        <begin position="94"/>
        <end position="121"/>
    </location>
</feature>
<dbReference type="PANTHER" id="PTHR22754:SF32">
    <property type="entry name" value="DISCO-INTERACTING PROTEIN 2"/>
    <property type="match status" value="1"/>
</dbReference>
<dbReference type="InterPro" id="IPR036736">
    <property type="entry name" value="ACP-like_sf"/>
</dbReference>
<keyword evidence="3" id="KW-0597">Phosphoprotein</keyword>
<dbReference type="PANTHER" id="PTHR22754">
    <property type="entry name" value="DISCO-INTERACTING PROTEIN 2 DIP2 -RELATED"/>
    <property type="match status" value="1"/>
</dbReference>
<gene>
    <name evidence="8" type="ORF">MNBD_GAMMA26-665</name>
</gene>
<protein>
    <submittedName>
        <fullName evidence="8">Polyketide synthase modules and related proteins</fullName>
    </submittedName>
</protein>
<dbReference type="SUPFAM" id="SSF69593">
    <property type="entry name" value="Glycerol-3-phosphate (1)-acyltransferase"/>
    <property type="match status" value="1"/>
</dbReference>
<keyword evidence="2" id="KW-0596">Phosphopantetheine</keyword>
<feature type="transmembrane region" description="Helical" evidence="6">
    <location>
        <begin position="709"/>
        <end position="730"/>
    </location>
</feature>
<dbReference type="GO" id="GO:0070566">
    <property type="term" value="F:adenylyltransferase activity"/>
    <property type="evidence" value="ECO:0007669"/>
    <property type="project" value="TreeGrafter"/>
</dbReference>
<dbReference type="Gene3D" id="3.30.300.30">
    <property type="match status" value="1"/>
</dbReference>
<dbReference type="SUPFAM" id="SSF56801">
    <property type="entry name" value="Acetyl-CoA synthetase-like"/>
    <property type="match status" value="1"/>
</dbReference>
<dbReference type="Pfam" id="PF01553">
    <property type="entry name" value="Acyltransferase"/>
    <property type="match status" value="1"/>
</dbReference>
<dbReference type="InterPro" id="IPR042099">
    <property type="entry name" value="ANL_N_sf"/>
</dbReference>
<keyword evidence="6" id="KW-0812">Transmembrane</keyword>
<dbReference type="Pfam" id="PF00501">
    <property type="entry name" value="AMP-binding"/>
    <property type="match status" value="1"/>
</dbReference>
<dbReference type="GO" id="GO:0031177">
    <property type="term" value="F:phosphopantetheine binding"/>
    <property type="evidence" value="ECO:0007669"/>
    <property type="project" value="InterPro"/>
</dbReference>
<dbReference type="SMART" id="SM00823">
    <property type="entry name" value="PKS_PP"/>
    <property type="match status" value="1"/>
</dbReference>
<evidence type="ECO:0000256" key="4">
    <source>
        <dbReference type="ARBA" id="ARBA00022598"/>
    </source>
</evidence>
<evidence type="ECO:0000256" key="2">
    <source>
        <dbReference type="ARBA" id="ARBA00022450"/>
    </source>
</evidence>
<dbReference type="InterPro" id="IPR040097">
    <property type="entry name" value="FAAL/FAAC"/>
</dbReference>